<comment type="similarity">
    <text evidence="2">Belongs to the glycosyltransferase 28 family.</text>
</comment>
<dbReference type="SUPFAM" id="SSF53756">
    <property type="entry name" value="UDP-Glycosyltransferase/glycogen phosphorylase"/>
    <property type="match status" value="1"/>
</dbReference>
<evidence type="ECO:0000256" key="1">
    <source>
        <dbReference type="ARBA" id="ARBA00004240"/>
    </source>
</evidence>
<keyword evidence="10" id="KW-1185">Reference proteome</keyword>
<organism evidence="11">
    <name type="scientific">Taenia asiatica</name>
    <name type="common">Asian tapeworm</name>
    <dbReference type="NCBI Taxonomy" id="60517"/>
    <lineage>
        <taxon>Eukaryota</taxon>
        <taxon>Metazoa</taxon>
        <taxon>Spiralia</taxon>
        <taxon>Lophotrochozoa</taxon>
        <taxon>Platyhelminthes</taxon>
        <taxon>Cestoda</taxon>
        <taxon>Eucestoda</taxon>
        <taxon>Cyclophyllidea</taxon>
        <taxon>Taeniidae</taxon>
        <taxon>Taenia</taxon>
    </lineage>
</organism>
<dbReference type="EMBL" id="UYRS01018930">
    <property type="protein sequence ID" value="VDK41319.1"/>
    <property type="molecule type" value="Genomic_DNA"/>
</dbReference>
<dbReference type="OrthoDB" id="20273at2759"/>
<dbReference type="Gene3D" id="3.40.50.2000">
    <property type="entry name" value="Glycogen Phosphorylase B"/>
    <property type="match status" value="1"/>
</dbReference>
<proteinExistence type="inferred from homology"/>
<keyword evidence="7" id="KW-0256">Endoplasmic reticulum</keyword>
<evidence type="ECO:0000313" key="11">
    <source>
        <dbReference type="WBParaSite" id="TASK_0000893001-mRNA-1"/>
    </source>
</evidence>
<evidence type="ECO:0000313" key="9">
    <source>
        <dbReference type="EMBL" id="VDK41319.1"/>
    </source>
</evidence>
<dbReference type="GO" id="GO:0006488">
    <property type="term" value="P:dolichol-linked oligosaccharide biosynthetic process"/>
    <property type="evidence" value="ECO:0007669"/>
    <property type="project" value="InterPro"/>
</dbReference>
<evidence type="ECO:0000313" key="10">
    <source>
        <dbReference type="Proteomes" id="UP000282613"/>
    </source>
</evidence>
<dbReference type="AlphaFoldDB" id="A0A0R3WDS6"/>
<dbReference type="Proteomes" id="UP000282613">
    <property type="component" value="Unassembled WGS sequence"/>
</dbReference>
<evidence type="ECO:0000256" key="7">
    <source>
        <dbReference type="ARBA" id="ARBA00022824"/>
    </source>
</evidence>
<dbReference type="EC" id="2.4.1.141" evidence="3"/>
<dbReference type="GO" id="GO:0004577">
    <property type="term" value="F:N-acetylglucosaminyldiphosphodolichol N-acetylglucosaminyltransferase activity"/>
    <property type="evidence" value="ECO:0007669"/>
    <property type="project" value="UniProtKB-EC"/>
</dbReference>
<dbReference type="STRING" id="60517.A0A0R3WDS6"/>
<dbReference type="GO" id="GO:0005783">
    <property type="term" value="C:endoplasmic reticulum"/>
    <property type="evidence" value="ECO:0007669"/>
    <property type="project" value="UniProtKB-SubCell"/>
</dbReference>
<sequence>MAVFVTVGTTSFDKLIQEINAAKFHLALSKLGYRKIFIQYGSGTVEPSFSDGPLEVVAFRYRMKLDSIFSVSTLVISHGGAGTCMEALSPPGRRKLIVVINEDLMNNHQEELASALYEGRHVFVSRAKDLYEFVSTGNQNPFLTCQQNPFWQESEPKVLLGPSTTPESVGLVPFHRGNASLLIDFLNHLLGVPCTR</sequence>
<gene>
    <name evidence="9" type="ORF">TASK_LOCUS8931</name>
</gene>
<name>A0A0R3WDS6_TAEAS</name>
<dbReference type="InterPro" id="IPR007235">
    <property type="entry name" value="Glyco_trans_28_C"/>
</dbReference>
<evidence type="ECO:0000256" key="2">
    <source>
        <dbReference type="ARBA" id="ARBA00006962"/>
    </source>
</evidence>
<dbReference type="PANTHER" id="PTHR12867">
    <property type="entry name" value="GLYCOSYL TRANSFERASE-RELATED"/>
    <property type="match status" value="1"/>
</dbReference>
<dbReference type="Pfam" id="PF04101">
    <property type="entry name" value="Glyco_tran_28_C"/>
    <property type="match status" value="1"/>
</dbReference>
<accession>A0A0R3WDS6</accession>
<keyword evidence="5" id="KW-0328">Glycosyltransferase</keyword>
<dbReference type="InterPro" id="IPR039042">
    <property type="entry name" value="Alg13-like"/>
</dbReference>
<keyword evidence="6" id="KW-0808">Transferase</keyword>
<comment type="subcellular location">
    <subcellularLocation>
        <location evidence="1">Endoplasmic reticulum</location>
    </subcellularLocation>
</comment>
<evidence type="ECO:0000256" key="4">
    <source>
        <dbReference type="ARBA" id="ARBA00017468"/>
    </source>
</evidence>
<dbReference type="PANTHER" id="PTHR12867:SF6">
    <property type="entry name" value="N-ACETYLGLUCOSAMINYLDIPHOSPHODOLICHOL N-ACETYLGLUCOSAMINYLTRANSFERASE"/>
    <property type="match status" value="1"/>
</dbReference>
<evidence type="ECO:0000256" key="6">
    <source>
        <dbReference type="ARBA" id="ARBA00022679"/>
    </source>
</evidence>
<reference evidence="9 10" key="2">
    <citation type="submission" date="2018-11" db="EMBL/GenBank/DDBJ databases">
        <authorList>
            <consortium name="Pathogen Informatics"/>
        </authorList>
    </citation>
    <scope>NUCLEOTIDE SEQUENCE [LARGE SCALE GENOMIC DNA]</scope>
</reference>
<evidence type="ECO:0000256" key="3">
    <source>
        <dbReference type="ARBA" id="ARBA00012614"/>
    </source>
</evidence>
<feature type="domain" description="Glycosyl transferase family 28 C-terminal" evidence="8">
    <location>
        <begin position="3"/>
        <end position="118"/>
    </location>
</feature>
<reference evidence="11" key="1">
    <citation type="submission" date="2017-02" db="UniProtKB">
        <authorList>
            <consortium name="WormBaseParasite"/>
        </authorList>
    </citation>
    <scope>IDENTIFICATION</scope>
</reference>
<evidence type="ECO:0000259" key="8">
    <source>
        <dbReference type="Pfam" id="PF04101"/>
    </source>
</evidence>
<evidence type="ECO:0000256" key="5">
    <source>
        <dbReference type="ARBA" id="ARBA00022676"/>
    </source>
</evidence>
<dbReference type="WBParaSite" id="TASK_0000893001-mRNA-1">
    <property type="protein sequence ID" value="TASK_0000893001-mRNA-1"/>
    <property type="gene ID" value="TASK_0000893001"/>
</dbReference>
<protein>
    <recommendedName>
        <fullName evidence="4">UDP-N-acetylglucosamine transferase subunit ALG13</fullName>
        <ecNumber evidence="3">2.4.1.141</ecNumber>
    </recommendedName>
</protein>